<dbReference type="AlphaFoldDB" id="A0AA35W2T4"/>
<proteinExistence type="predicted"/>
<evidence type="ECO:0000256" key="7">
    <source>
        <dbReference type="SAM" id="Phobius"/>
    </source>
</evidence>
<organism evidence="9 10">
    <name type="scientific">Geodia barretti</name>
    <name type="common">Barrett's horny sponge</name>
    <dbReference type="NCBI Taxonomy" id="519541"/>
    <lineage>
        <taxon>Eukaryota</taxon>
        <taxon>Metazoa</taxon>
        <taxon>Porifera</taxon>
        <taxon>Demospongiae</taxon>
        <taxon>Heteroscleromorpha</taxon>
        <taxon>Tetractinellida</taxon>
        <taxon>Astrophorina</taxon>
        <taxon>Geodiidae</taxon>
        <taxon>Geodia</taxon>
    </lineage>
</organism>
<dbReference type="Pfam" id="PF00528">
    <property type="entry name" value="BPD_transp_1"/>
    <property type="match status" value="1"/>
</dbReference>
<evidence type="ECO:0000259" key="8">
    <source>
        <dbReference type="PROSITE" id="PS50928"/>
    </source>
</evidence>
<dbReference type="GO" id="GO:0005886">
    <property type="term" value="C:plasma membrane"/>
    <property type="evidence" value="ECO:0007669"/>
    <property type="project" value="UniProtKB-SubCell"/>
</dbReference>
<feature type="transmembrane region" description="Helical" evidence="7">
    <location>
        <begin position="169"/>
        <end position="189"/>
    </location>
</feature>
<evidence type="ECO:0000256" key="6">
    <source>
        <dbReference type="ARBA" id="ARBA00023136"/>
    </source>
</evidence>
<keyword evidence="5 7" id="KW-1133">Transmembrane helix</keyword>
<dbReference type="PROSITE" id="PS50928">
    <property type="entry name" value="ABC_TM1"/>
    <property type="match status" value="1"/>
</dbReference>
<comment type="caution">
    <text evidence="9">The sequence shown here is derived from an EMBL/GenBank/DDBJ whole genome shotgun (WGS) entry which is preliminary data.</text>
</comment>
<dbReference type="SUPFAM" id="SSF161098">
    <property type="entry name" value="MetI-like"/>
    <property type="match status" value="1"/>
</dbReference>
<feature type="transmembrane region" description="Helical" evidence="7">
    <location>
        <begin position="103"/>
        <end position="122"/>
    </location>
</feature>
<evidence type="ECO:0000256" key="4">
    <source>
        <dbReference type="ARBA" id="ARBA00022692"/>
    </source>
</evidence>
<evidence type="ECO:0000256" key="2">
    <source>
        <dbReference type="ARBA" id="ARBA00022448"/>
    </source>
</evidence>
<dbReference type="PANTHER" id="PTHR43163:SF6">
    <property type="entry name" value="DIPEPTIDE TRANSPORT SYSTEM PERMEASE PROTEIN DPPB-RELATED"/>
    <property type="match status" value="1"/>
</dbReference>
<dbReference type="Pfam" id="PF19300">
    <property type="entry name" value="BPD_transp_1_N"/>
    <property type="match status" value="1"/>
</dbReference>
<keyword evidence="4 7" id="KW-0812">Transmembrane</keyword>
<evidence type="ECO:0000256" key="3">
    <source>
        <dbReference type="ARBA" id="ARBA00022475"/>
    </source>
</evidence>
<feature type="transmembrane region" description="Helical" evidence="7">
    <location>
        <begin position="12"/>
        <end position="31"/>
    </location>
</feature>
<evidence type="ECO:0000313" key="9">
    <source>
        <dbReference type="EMBL" id="CAI8005364.1"/>
    </source>
</evidence>
<keyword evidence="10" id="KW-1185">Reference proteome</keyword>
<name>A0AA35W2T4_GEOBA</name>
<evidence type="ECO:0000256" key="5">
    <source>
        <dbReference type="ARBA" id="ARBA00022989"/>
    </source>
</evidence>
<keyword evidence="2" id="KW-0813">Transport</keyword>
<comment type="subcellular location">
    <subcellularLocation>
        <location evidence="1">Cell membrane</location>
        <topology evidence="1">Multi-pass membrane protein</topology>
    </subcellularLocation>
</comment>
<sequence length="306" mass="33610">MQRYILRRLAQGILAIFVISTVTFALARVSGDPLNVLLPEEASEEQIALTKIEWGLDKPLHMQYILFLGKLVQGDLGEALAWPNTSATELIIERLPNTVQLSAAALLVSGLIAFPVGVLVAIKKDTFIDFGGKMFAILGQSAPSFAVGLILMWIFAVQLDIFPTSGNGGIEYMVLPAIALGYYNVAALMRLTRSSMLEVLDTEYVKLARIKGVPEWKIVWKHCFRNALIVPITYFGLIGAVLITGSVVIETVFAWPGLGALVIDAILFRDYVVVQAVVLLFATAFVCINIMVDVLYAYIDPRIRYG</sequence>
<evidence type="ECO:0000313" key="10">
    <source>
        <dbReference type="Proteomes" id="UP001174909"/>
    </source>
</evidence>
<protein>
    <submittedName>
        <fullName evidence="9">Oligopeptide transport system permease protein AppB</fullName>
    </submittedName>
</protein>
<gene>
    <name evidence="9" type="ORF">GBAR_LOCUS4185</name>
</gene>
<dbReference type="Proteomes" id="UP001174909">
    <property type="component" value="Unassembled WGS sequence"/>
</dbReference>
<dbReference type="InterPro" id="IPR035906">
    <property type="entry name" value="MetI-like_sf"/>
</dbReference>
<keyword evidence="3" id="KW-1003">Cell membrane</keyword>
<dbReference type="InterPro" id="IPR000515">
    <property type="entry name" value="MetI-like"/>
</dbReference>
<dbReference type="InterPro" id="IPR045621">
    <property type="entry name" value="BPD_transp_1_N"/>
</dbReference>
<dbReference type="EMBL" id="CASHTH010000603">
    <property type="protein sequence ID" value="CAI8005364.1"/>
    <property type="molecule type" value="Genomic_DNA"/>
</dbReference>
<dbReference type="GO" id="GO:0055085">
    <property type="term" value="P:transmembrane transport"/>
    <property type="evidence" value="ECO:0007669"/>
    <property type="project" value="InterPro"/>
</dbReference>
<dbReference type="Gene3D" id="1.10.3720.10">
    <property type="entry name" value="MetI-like"/>
    <property type="match status" value="1"/>
</dbReference>
<dbReference type="CDD" id="cd06261">
    <property type="entry name" value="TM_PBP2"/>
    <property type="match status" value="1"/>
</dbReference>
<feature type="transmembrane region" description="Helical" evidence="7">
    <location>
        <begin position="227"/>
        <end position="253"/>
    </location>
</feature>
<dbReference type="PANTHER" id="PTHR43163">
    <property type="entry name" value="DIPEPTIDE TRANSPORT SYSTEM PERMEASE PROTEIN DPPB-RELATED"/>
    <property type="match status" value="1"/>
</dbReference>
<feature type="domain" description="ABC transmembrane type-1" evidence="8">
    <location>
        <begin position="95"/>
        <end position="292"/>
    </location>
</feature>
<feature type="transmembrane region" description="Helical" evidence="7">
    <location>
        <begin position="134"/>
        <end position="157"/>
    </location>
</feature>
<feature type="transmembrane region" description="Helical" evidence="7">
    <location>
        <begin position="273"/>
        <end position="299"/>
    </location>
</feature>
<accession>A0AA35W2T4</accession>
<keyword evidence="6 7" id="KW-0472">Membrane</keyword>
<evidence type="ECO:0000256" key="1">
    <source>
        <dbReference type="ARBA" id="ARBA00004651"/>
    </source>
</evidence>
<reference evidence="9" key="1">
    <citation type="submission" date="2023-03" db="EMBL/GenBank/DDBJ databases">
        <authorList>
            <person name="Steffen K."/>
            <person name="Cardenas P."/>
        </authorList>
    </citation>
    <scope>NUCLEOTIDE SEQUENCE</scope>
</reference>